<gene>
    <name evidence="1" type="ORF">EZS28_051703</name>
</gene>
<dbReference type="AlphaFoldDB" id="A0A5J4T5L3"/>
<sequence length="222" mass="25101">MKEERLGMFDGHQISIQPCGSDRGIKEIPSDYAQGNTIYASGNAFWDLNSTENLCKDYLYNNRWTEKQKSSSDCELCRRHSVPDAGLAFARGRDKMDNVGIQEIWMGDQREQKQIEAGLAICVPEMDVQLSNNGDLVDQREKEGAQSISAKVDKTNNGIKASKNKKLGKFSCQASVFHSIIQTRRTTSITNKQINQQYCERNGLDKRNDSNEELLDRDVLVD</sequence>
<comment type="caution">
    <text evidence="1">The sequence shown here is derived from an EMBL/GenBank/DDBJ whole genome shotgun (WGS) entry which is preliminary data.</text>
</comment>
<name>A0A5J4T5L3_9EUKA</name>
<evidence type="ECO:0000313" key="2">
    <source>
        <dbReference type="Proteomes" id="UP000324800"/>
    </source>
</evidence>
<protein>
    <submittedName>
        <fullName evidence="1">Uncharacterized protein</fullName>
    </submittedName>
</protein>
<dbReference type="EMBL" id="SNRW01039342">
    <property type="protein sequence ID" value="KAA6352770.1"/>
    <property type="molecule type" value="Genomic_DNA"/>
</dbReference>
<organism evidence="1 2">
    <name type="scientific">Streblomastix strix</name>
    <dbReference type="NCBI Taxonomy" id="222440"/>
    <lineage>
        <taxon>Eukaryota</taxon>
        <taxon>Metamonada</taxon>
        <taxon>Preaxostyla</taxon>
        <taxon>Oxymonadida</taxon>
        <taxon>Streblomastigidae</taxon>
        <taxon>Streblomastix</taxon>
    </lineage>
</organism>
<accession>A0A5J4T5L3</accession>
<feature type="non-terminal residue" evidence="1">
    <location>
        <position position="222"/>
    </location>
</feature>
<proteinExistence type="predicted"/>
<dbReference type="Proteomes" id="UP000324800">
    <property type="component" value="Unassembled WGS sequence"/>
</dbReference>
<reference evidence="1 2" key="1">
    <citation type="submission" date="2019-03" db="EMBL/GenBank/DDBJ databases">
        <title>Single cell metagenomics reveals metabolic interactions within the superorganism composed of flagellate Streblomastix strix and complex community of Bacteroidetes bacteria on its surface.</title>
        <authorList>
            <person name="Treitli S.C."/>
            <person name="Kolisko M."/>
            <person name="Husnik F."/>
            <person name="Keeling P."/>
            <person name="Hampl V."/>
        </authorList>
    </citation>
    <scope>NUCLEOTIDE SEQUENCE [LARGE SCALE GENOMIC DNA]</scope>
    <source>
        <strain evidence="1">ST1C</strain>
    </source>
</reference>
<evidence type="ECO:0000313" key="1">
    <source>
        <dbReference type="EMBL" id="KAA6352770.1"/>
    </source>
</evidence>